<dbReference type="InterPro" id="IPR025943">
    <property type="entry name" value="Sigma_54_int_dom_ATP-bd_2"/>
</dbReference>
<feature type="domain" description="PTS EIIA type-4" evidence="6">
    <location>
        <begin position="588"/>
        <end position="712"/>
    </location>
</feature>
<gene>
    <name evidence="8" type="ORF">LUCI_2830</name>
</gene>
<evidence type="ECO:0000259" key="7">
    <source>
        <dbReference type="PROSITE" id="PS51372"/>
    </source>
</evidence>
<dbReference type="PROSITE" id="PS51096">
    <property type="entry name" value="PTS_EIIA_TYPE_4"/>
    <property type="match status" value="1"/>
</dbReference>
<dbReference type="InterPro" id="IPR036634">
    <property type="entry name" value="PRD_sf"/>
</dbReference>
<dbReference type="Gene3D" id="3.40.50.300">
    <property type="entry name" value="P-loop containing nucleotide triphosphate hydrolases"/>
    <property type="match status" value="1"/>
</dbReference>
<dbReference type="SUPFAM" id="SSF55804">
    <property type="entry name" value="Phoshotransferase/anion transport protein"/>
    <property type="match status" value="1"/>
</dbReference>
<keyword evidence="1 8" id="KW-0808">Transferase</keyword>
<proteinExistence type="predicted"/>
<feature type="domain" description="PRD" evidence="7">
    <location>
        <begin position="480"/>
        <end position="585"/>
    </location>
</feature>
<dbReference type="SUPFAM" id="SSF52540">
    <property type="entry name" value="P-loop containing nucleoside triphosphate hydrolases"/>
    <property type="match status" value="1"/>
</dbReference>
<reference evidence="8 9" key="1">
    <citation type="submission" date="2018-06" db="EMBL/GenBank/DDBJ databases">
        <authorList>
            <person name="Strepis N."/>
        </authorList>
    </citation>
    <scope>NUCLEOTIDE SEQUENCE [LARGE SCALE GENOMIC DNA]</scope>
    <source>
        <strain evidence="8">LUCI</strain>
    </source>
</reference>
<dbReference type="Gene3D" id="3.40.50.510">
    <property type="entry name" value="Phosphotransferase system, mannose-type IIA component"/>
    <property type="match status" value="1"/>
</dbReference>
<dbReference type="AlphaFoldDB" id="A0A498R993"/>
<dbReference type="InterPro" id="IPR016152">
    <property type="entry name" value="PTrfase/Anion_transptr"/>
</dbReference>
<sequence length="981" mass="108956">MEKLLKLISEENKKDPFTDDELARKIGIARGEIIRLRRDLKIGNSRERMRPGLISRIKEILEDCPNISERSLTQRLIDCGFNISRNLVVAALKEMPELRGKMAKSPAAKPAGTPNGAFDALIGATGSLRTQIELAKAAVLYPLNGLHTLICGPTGAGKSELAECMYKFAVEAGVKDKTSQFVVFNCADYAENPQLLMSQLFGYVKGAFTGADTSKDGLVDKADNGILFLDEIHRLPPEGQEILYYLIDKSRFRRLGESSAMHEAKIMIIAATTADIDSTLLLPFRRRIPMVIELPPIVKRPLAERYEIIINFFRQEATRTSRSIKVSQNAVTALLLYDVSGNVGQLRSDIQVACARAFFSHMVHKQEFLQVDVSDLPNHVVKGILHINQQRNAVEKLIKDDIMIFPAKERRDNSVQTTYNMSKEVYEQIEAKYKKMEQQGIDIAVINKIVGDELEVKIQQLIKQAQHDRNSVARQDLGKIVGDNIVAAVNSMMKIASDKFGNIDETLCYCLATHLAAAYERIKLPFKPIINPQKDKIKAEYPLEYETAAEMVRIASCQLNAAFPEDEIGFVAMYLKSYRDKDDVNEPFVGVAVLSHGHVAEGMVQVANRLLGVEHAKSMEMSLEESTDSALDRAIRIVKNADMGKGVLLLVDMGSLVGFGKLITETTGIMTRTVTRVNTPMVMEAVRKAVLPGADINEIANSIEMAHFSETMDVNTCQPSTDLPKAILCICLTGSGTADVVGRQIRLALAEEDDRIEILTLGALTEANFAKKLSGLTKNKKVITIVGTIDLQVPGVPFIQAQDILQGDGIGKIRKILRLHDSSRNRCDDSRVKSQQSLAKLFRPELVQIHAGYRSKNETVSALIKMLISEGYVQERFMSSVYEREELAPTVFENQVALPHGNPEDVIRPAIAVATLASPVVWTDGQLVDCVFMLALTSYNKTEFTKFYALINNERVLKKIKQASNTDKLLQVIMSDNKIFA</sequence>
<evidence type="ECO:0000256" key="2">
    <source>
        <dbReference type="ARBA" id="ARBA00022741"/>
    </source>
</evidence>
<organism evidence="8 9">
    <name type="scientific">Lucifera butyrica</name>
    <dbReference type="NCBI Taxonomy" id="1351585"/>
    <lineage>
        <taxon>Bacteria</taxon>
        <taxon>Bacillati</taxon>
        <taxon>Bacillota</taxon>
        <taxon>Negativicutes</taxon>
        <taxon>Veillonellales</taxon>
        <taxon>Veillonellaceae</taxon>
        <taxon>Lucifera</taxon>
    </lineage>
</organism>
<dbReference type="Gene3D" id="1.10.1790.10">
    <property type="entry name" value="PRD domain"/>
    <property type="match status" value="1"/>
</dbReference>
<keyword evidence="9" id="KW-1185">Reference proteome</keyword>
<evidence type="ECO:0000313" key="9">
    <source>
        <dbReference type="Proteomes" id="UP000277811"/>
    </source>
</evidence>
<dbReference type="PROSITE" id="PS51372">
    <property type="entry name" value="PRD_2"/>
    <property type="match status" value="1"/>
</dbReference>
<dbReference type="Pfam" id="PF03610">
    <property type="entry name" value="EIIA-man"/>
    <property type="match status" value="1"/>
</dbReference>
<dbReference type="Pfam" id="PF00158">
    <property type="entry name" value="Sigma54_activat"/>
    <property type="match status" value="1"/>
</dbReference>
<dbReference type="PROSITE" id="PS51094">
    <property type="entry name" value="PTS_EIIA_TYPE_2"/>
    <property type="match status" value="1"/>
</dbReference>
<protein>
    <submittedName>
        <fullName evidence="8">Phosphotransferase system mannose-type iia component</fullName>
    </submittedName>
</protein>
<dbReference type="InterPro" id="IPR002078">
    <property type="entry name" value="Sigma_54_int"/>
</dbReference>
<evidence type="ECO:0000313" key="8">
    <source>
        <dbReference type="EMBL" id="VBB07565.1"/>
    </source>
</evidence>
<dbReference type="Gene3D" id="3.40.930.10">
    <property type="entry name" value="Mannitol-specific EII, Chain A"/>
    <property type="match status" value="1"/>
</dbReference>
<dbReference type="InterPro" id="IPR004701">
    <property type="entry name" value="PTS_EIIA_man-typ"/>
</dbReference>
<dbReference type="EMBL" id="UPPP01000076">
    <property type="protein sequence ID" value="VBB07565.1"/>
    <property type="molecule type" value="Genomic_DNA"/>
</dbReference>
<dbReference type="Proteomes" id="UP000277811">
    <property type="component" value="Unassembled WGS sequence"/>
</dbReference>
<dbReference type="PROSITE" id="PS00676">
    <property type="entry name" value="SIGMA54_INTERACT_2"/>
    <property type="match status" value="1"/>
</dbReference>
<evidence type="ECO:0000259" key="6">
    <source>
        <dbReference type="PROSITE" id="PS51096"/>
    </source>
</evidence>
<dbReference type="PANTHER" id="PTHR32071">
    <property type="entry name" value="TRANSCRIPTIONAL REGULATORY PROTEIN"/>
    <property type="match status" value="1"/>
</dbReference>
<dbReference type="OrthoDB" id="9803970at2"/>
<dbReference type="InterPro" id="IPR002178">
    <property type="entry name" value="PTS_EIIA_type-2_dom"/>
</dbReference>
<dbReference type="Pfam" id="PF00359">
    <property type="entry name" value="PTS_EIIA_2"/>
    <property type="match status" value="1"/>
</dbReference>
<dbReference type="InterPro" id="IPR027417">
    <property type="entry name" value="P-loop_NTPase"/>
</dbReference>
<keyword evidence="3" id="KW-0067">ATP-binding</keyword>
<evidence type="ECO:0000256" key="1">
    <source>
        <dbReference type="ARBA" id="ARBA00022679"/>
    </source>
</evidence>
<feature type="domain" description="PTS EIIA type-2" evidence="5">
    <location>
        <begin position="840"/>
        <end position="976"/>
    </location>
</feature>
<dbReference type="Pfam" id="PF00874">
    <property type="entry name" value="PRD"/>
    <property type="match status" value="1"/>
</dbReference>
<dbReference type="GO" id="GO:0016740">
    <property type="term" value="F:transferase activity"/>
    <property type="evidence" value="ECO:0007669"/>
    <property type="project" value="UniProtKB-KW"/>
</dbReference>
<evidence type="ECO:0000259" key="4">
    <source>
        <dbReference type="PROSITE" id="PS50045"/>
    </source>
</evidence>
<dbReference type="GO" id="GO:0009401">
    <property type="term" value="P:phosphoenolpyruvate-dependent sugar phosphotransferase system"/>
    <property type="evidence" value="ECO:0007669"/>
    <property type="project" value="InterPro"/>
</dbReference>
<dbReference type="CDD" id="cd00211">
    <property type="entry name" value="PTS_IIA_fru"/>
    <property type="match status" value="1"/>
</dbReference>
<name>A0A498R993_9FIRM</name>
<dbReference type="InterPro" id="IPR003593">
    <property type="entry name" value="AAA+_ATPase"/>
</dbReference>
<dbReference type="PANTHER" id="PTHR32071:SF38">
    <property type="entry name" value="PSP OPERON TRANSCRIPTIONAL ACTIVATOR"/>
    <property type="match status" value="1"/>
</dbReference>
<evidence type="ECO:0000259" key="5">
    <source>
        <dbReference type="PROSITE" id="PS51094"/>
    </source>
</evidence>
<dbReference type="GO" id="GO:0006355">
    <property type="term" value="P:regulation of DNA-templated transcription"/>
    <property type="evidence" value="ECO:0007669"/>
    <property type="project" value="InterPro"/>
</dbReference>
<dbReference type="InterPro" id="IPR011608">
    <property type="entry name" value="PRD"/>
</dbReference>
<dbReference type="SUPFAM" id="SSF53062">
    <property type="entry name" value="PTS system fructose IIA component-like"/>
    <property type="match status" value="1"/>
</dbReference>
<dbReference type="RefSeq" id="WP_122628497.1">
    <property type="nucleotide sequence ID" value="NZ_UPPP01000076.1"/>
</dbReference>
<dbReference type="CDD" id="cd00009">
    <property type="entry name" value="AAA"/>
    <property type="match status" value="1"/>
</dbReference>
<evidence type="ECO:0000256" key="3">
    <source>
        <dbReference type="ARBA" id="ARBA00022840"/>
    </source>
</evidence>
<feature type="domain" description="Sigma-54 factor interaction" evidence="4">
    <location>
        <begin position="121"/>
        <end position="355"/>
    </location>
</feature>
<keyword evidence="2" id="KW-0547">Nucleotide-binding</keyword>
<dbReference type="PROSITE" id="PS50045">
    <property type="entry name" value="SIGMA54_INTERACT_4"/>
    <property type="match status" value="1"/>
</dbReference>
<dbReference type="SMART" id="SM00382">
    <property type="entry name" value="AAA"/>
    <property type="match status" value="1"/>
</dbReference>
<dbReference type="GO" id="GO:0005524">
    <property type="term" value="F:ATP binding"/>
    <property type="evidence" value="ECO:0007669"/>
    <property type="project" value="UniProtKB-KW"/>
</dbReference>
<accession>A0A498R993</accession>
<dbReference type="GO" id="GO:0016020">
    <property type="term" value="C:membrane"/>
    <property type="evidence" value="ECO:0007669"/>
    <property type="project" value="InterPro"/>
</dbReference>
<dbReference type="InterPro" id="IPR036662">
    <property type="entry name" value="PTS_EIIA_man-typ_sf"/>
</dbReference>
<dbReference type="SUPFAM" id="SSF63520">
    <property type="entry name" value="PTS-regulatory domain, PRD"/>
    <property type="match status" value="1"/>
</dbReference>